<proteinExistence type="predicted"/>
<protein>
    <submittedName>
        <fullName evidence="2">Uncharacterized protein</fullName>
    </submittedName>
</protein>
<keyword evidence="1" id="KW-0472">Membrane</keyword>
<name>A0A9P5P7T1_9AGAR</name>
<keyword evidence="1" id="KW-1133">Transmembrane helix</keyword>
<dbReference type="Proteomes" id="UP000772434">
    <property type="component" value="Unassembled WGS sequence"/>
</dbReference>
<keyword evidence="3" id="KW-1185">Reference proteome</keyword>
<feature type="transmembrane region" description="Helical" evidence="1">
    <location>
        <begin position="137"/>
        <end position="161"/>
    </location>
</feature>
<evidence type="ECO:0000313" key="2">
    <source>
        <dbReference type="EMBL" id="KAF9058301.1"/>
    </source>
</evidence>
<evidence type="ECO:0000313" key="3">
    <source>
        <dbReference type="Proteomes" id="UP000772434"/>
    </source>
</evidence>
<reference evidence="2" key="1">
    <citation type="submission" date="2020-11" db="EMBL/GenBank/DDBJ databases">
        <authorList>
            <consortium name="DOE Joint Genome Institute"/>
            <person name="Ahrendt S."/>
            <person name="Riley R."/>
            <person name="Andreopoulos W."/>
            <person name="Labutti K."/>
            <person name="Pangilinan J."/>
            <person name="Ruiz-Duenas F.J."/>
            <person name="Barrasa J.M."/>
            <person name="Sanchez-Garcia M."/>
            <person name="Camarero S."/>
            <person name="Miyauchi S."/>
            <person name="Serrano A."/>
            <person name="Linde D."/>
            <person name="Babiker R."/>
            <person name="Drula E."/>
            <person name="Ayuso-Fernandez I."/>
            <person name="Pacheco R."/>
            <person name="Padilla G."/>
            <person name="Ferreira P."/>
            <person name="Barriuso J."/>
            <person name="Kellner H."/>
            <person name="Castanera R."/>
            <person name="Alfaro M."/>
            <person name="Ramirez L."/>
            <person name="Pisabarro A.G."/>
            <person name="Kuo A."/>
            <person name="Tritt A."/>
            <person name="Lipzen A."/>
            <person name="He G."/>
            <person name="Yan M."/>
            <person name="Ng V."/>
            <person name="Cullen D."/>
            <person name="Martin F."/>
            <person name="Rosso M.-N."/>
            <person name="Henrissat B."/>
            <person name="Hibbett D."/>
            <person name="Martinez A.T."/>
            <person name="Grigoriev I.V."/>
        </authorList>
    </citation>
    <scope>NUCLEOTIDE SEQUENCE</scope>
    <source>
        <strain evidence="2">AH 40177</strain>
    </source>
</reference>
<dbReference type="EMBL" id="JADNRY010000399">
    <property type="protein sequence ID" value="KAF9058301.1"/>
    <property type="molecule type" value="Genomic_DNA"/>
</dbReference>
<evidence type="ECO:0000256" key="1">
    <source>
        <dbReference type="SAM" id="Phobius"/>
    </source>
</evidence>
<organism evidence="2 3">
    <name type="scientific">Rhodocollybia butyracea</name>
    <dbReference type="NCBI Taxonomy" id="206335"/>
    <lineage>
        <taxon>Eukaryota</taxon>
        <taxon>Fungi</taxon>
        <taxon>Dikarya</taxon>
        <taxon>Basidiomycota</taxon>
        <taxon>Agaricomycotina</taxon>
        <taxon>Agaricomycetes</taxon>
        <taxon>Agaricomycetidae</taxon>
        <taxon>Agaricales</taxon>
        <taxon>Marasmiineae</taxon>
        <taxon>Omphalotaceae</taxon>
        <taxon>Rhodocollybia</taxon>
    </lineage>
</organism>
<keyword evidence="1" id="KW-0812">Transmembrane</keyword>
<dbReference type="OrthoDB" id="3061965at2759"/>
<gene>
    <name evidence="2" type="ORF">BDP27DRAFT_1508916</name>
</gene>
<sequence length="242" mass="25916">MLEDISLACTWYVAVAGALSVYFPSGTIEALKPLNITWEHAKHTSASWVLEKTKLDQPGGPGPTVLVPIVNSTSGEGYFPSTLTRQVAVNAWHEPDVTLFKTVATVISPTSSSVAAPRFTMAKSTSSSTSATKNHKAVVAGGIAGGIIGLVLLSITLILYWRRSRHKKASLRIPYPFYDESDGGAHGVLVSRGINPTEFRAQMPPHGGVREAFPRVATSRIEEKRLAASRPANGAYNGSKEM</sequence>
<dbReference type="AlphaFoldDB" id="A0A9P5P7T1"/>
<comment type="caution">
    <text evidence="2">The sequence shown here is derived from an EMBL/GenBank/DDBJ whole genome shotgun (WGS) entry which is preliminary data.</text>
</comment>
<accession>A0A9P5P7T1</accession>